<evidence type="ECO:0000256" key="9">
    <source>
        <dbReference type="ARBA" id="ARBA00023317"/>
    </source>
</evidence>
<evidence type="ECO:0000256" key="6">
    <source>
        <dbReference type="ARBA" id="ARBA00023002"/>
    </source>
</evidence>
<dbReference type="EC" id="1.2.4.1" evidence="10"/>
<keyword evidence="4" id="KW-0809">Transit peptide</keyword>
<evidence type="ECO:0000256" key="7">
    <source>
        <dbReference type="ARBA" id="ARBA00023052"/>
    </source>
</evidence>
<dbReference type="GO" id="GO:0005739">
    <property type="term" value="C:mitochondrion"/>
    <property type="evidence" value="ECO:0007669"/>
    <property type="project" value="UniProtKB-SubCell"/>
</dbReference>
<dbReference type="Proteomes" id="UP000307173">
    <property type="component" value="Unassembled WGS sequence"/>
</dbReference>
<reference evidence="12 13" key="1">
    <citation type="journal article" date="2019" name="Front. Genet.">
        <title>Whole-Genome Sequencing of the Opportunistic Yeast Pathogen Candida inconspicua Uncovers Its Hybrid Origin.</title>
        <authorList>
            <person name="Mixao V."/>
            <person name="Hansen A.P."/>
            <person name="Saus E."/>
            <person name="Boekhout T."/>
            <person name="Lass-Florl C."/>
            <person name="Gabaldon T."/>
        </authorList>
    </citation>
    <scope>NUCLEOTIDE SEQUENCE [LARGE SCALE GENOMIC DNA]</scope>
    <source>
        <strain evidence="12 13">CBS 180</strain>
    </source>
</reference>
<comment type="catalytic activity">
    <reaction evidence="10">
        <text>N(6)-[(R)-lipoyl]-L-lysyl-[protein] + pyruvate + H(+) = N(6)-[(R)-S(8)-acetyldihydrolipoyl]-L-lysyl-[protein] + CO2</text>
        <dbReference type="Rhea" id="RHEA:19189"/>
        <dbReference type="Rhea" id="RHEA-COMP:10474"/>
        <dbReference type="Rhea" id="RHEA-COMP:10478"/>
        <dbReference type="ChEBI" id="CHEBI:15361"/>
        <dbReference type="ChEBI" id="CHEBI:15378"/>
        <dbReference type="ChEBI" id="CHEBI:16526"/>
        <dbReference type="ChEBI" id="CHEBI:83099"/>
        <dbReference type="ChEBI" id="CHEBI:83111"/>
        <dbReference type="EC" id="1.2.4.1"/>
    </reaction>
</comment>
<keyword evidence="5" id="KW-0630">Potassium</keyword>
<keyword evidence="7 10" id="KW-0786">Thiamine pyrophosphate</keyword>
<keyword evidence="6 10" id="KW-0560">Oxidoreductase</keyword>
<dbReference type="CDD" id="cd07036">
    <property type="entry name" value="TPP_PYR_E1-PDHc-beta_like"/>
    <property type="match status" value="1"/>
</dbReference>
<dbReference type="GO" id="GO:0004739">
    <property type="term" value="F:pyruvate dehydrogenase (acetyl-transferring) activity"/>
    <property type="evidence" value="ECO:0007669"/>
    <property type="project" value="UniProtKB-UniRule"/>
</dbReference>
<dbReference type="InterPro" id="IPR005475">
    <property type="entry name" value="Transketolase-like_Pyr-bd"/>
</dbReference>
<dbReference type="SMART" id="SM00861">
    <property type="entry name" value="Transket_pyr"/>
    <property type="match status" value="1"/>
</dbReference>
<evidence type="ECO:0000313" key="12">
    <source>
        <dbReference type="EMBL" id="TID23183.1"/>
    </source>
</evidence>
<gene>
    <name evidence="12" type="ORF">CANINC_003200</name>
</gene>
<dbReference type="InterPro" id="IPR027110">
    <property type="entry name" value="PDHB_mito-type"/>
</dbReference>
<name>A0A4T0WZ84_9ASCO</name>
<dbReference type="NCBIfam" id="NF006667">
    <property type="entry name" value="PRK09212.1"/>
    <property type="match status" value="1"/>
</dbReference>
<dbReference type="SUPFAM" id="SSF52518">
    <property type="entry name" value="Thiamin diphosphate-binding fold (THDP-binding)"/>
    <property type="match status" value="1"/>
</dbReference>
<dbReference type="FunFam" id="3.40.50.970:FF:000006">
    <property type="entry name" value="Pyruvate dehydrogenase E1 component subunit beta"/>
    <property type="match status" value="1"/>
</dbReference>
<organism evidence="12 13">
    <name type="scientific">Pichia inconspicua</name>
    <dbReference type="NCBI Taxonomy" id="52247"/>
    <lineage>
        <taxon>Eukaryota</taxon>
        <taxon>Fungi</taxon>
        <taxon>Dikarya</taxon>
        <taxon>Ascomycota</taxon>
        <taxon>Saccharomycotina</taxon>
        <taxon>Pichiomycetes</taxon>
        <taxon>Pichiales</taxon>
        <taxon>Pichiaceae</taxon>
        <taxon>Pichia</taxon>
    </lineage>
</organism>
<comment type="cofactor">
    <cofactor evidence="1 10">
        <name>thiamine diphosphate</name>
        <dbReference type="ChEBI" id="CHEBI:58937"/>
    </cofactor>
</comment>
<evidence type="ECO:0000256" key="8">
    <source>
        <dbReference type="ARBA" id="ARBA00023128"/>
    </source>
</evidence>
<dbReference type="AlphaFoldDB" id="A0A4T0WZ84"/>
<keyword evidence="13" id="KW-1185">Reference proteome</keyword>
<evidence type="ECO:0000256" key="1">
    <source>
        <dbReference type="ARBA" id="ARBA00001964"/>
    </source>
</evidence>
<keyword evidence="8" id="KW-0496">Mitochondrion</keyword>
<protein>
    <recommendedName>
        <fullName evidence="10">Pyruvate dehydrogenase E1 component subunit beta</fullName>
        <ecNumber evidence="10">1.2.4.1</ecNumber>
    </recommendedName>
</protein>
<dbReference type="GO" id="GO:0046872">
    <property type="term" value="F:metal ion binding"/>
    <property type="evidence" value="ECO:0007669"/>
    <property type="project" value="UniProtKB-KW"/>
</dbReference>
<comment type="subcellular location">
    <subcellularLocation>
        <location evidence="2">Mitochondrion</location>
    </subcellularLocation>
</comment>
<dbReference type="OrthoDB" id="10266385at2759"/>
<dbReference type="Gene3D" id="3.40.50.970">
    <property type="match status" value="1"/>
</dbReference>
<comment type="function">
    <text evidence="10">The pyruvate dehydrogenase complex catalyzes the overall conversion of pyruvate to acetyl-CoA and CO2.</text>
</comment>
<evidence type="ECO:0000256" key="10">
    <source>
        <dbReference type="RuleBase" id="RU364074"/>
    </source>
</evidence>
<evidence type="ECO:0000256" key="5">
    <source>
        <dbReference type="ARBA" id="ARBA00022958"/>
    </source>
</evidence>
<dbReference type="GO" id="GO:0006086">
    <property type="term" value="P:pyruvate decarboxylation to acetyl-CoA"/>
    <property type="evidence" value="ECO:0007669"/>
    <property type="project" value="InterPro"/>
</dbReference>
<dbReference type="PANTHER" id="PTHR11624:SF96">
    <property type="entry name" value="PYRUVATE DEHYDROGENASE E1 COMPONENT SUBUNIT BETA, MITOCHONDRIAL"/>
    <property type="match status" value="1"/>
</dbReference>
<dbReference type="InterPro" id="IPR009014">
    <property type="entry name" value="Transketo_C/PFOR_II"/>
</dbReference>
<dbReference type="Pfam" id="PF02780">
    <property type="entry name" value="Transketolase_C"/>
    <property type="match status" value="1"/>
</dbReference>
<evidence type="ECO:0000256" key="3">
    <source>
        <dbReference type="ARBA" id="ARBA00022723"/>
    </source>
</evidence>
<dbReference type="Pfam" id="PF02779">
    <property type="entry name" value="Transket_pyr"/>
    <property type="match status" value="1"/>
</dbReference>
<dbReference type="InterPro" id="IPR029061">
    <property type="entry name" value="THDP-binding"/>
</dbReference>
<evidence type="ECO:0000256" key="2">
    <source>
        <dbReference type="ARBA" id="ARBA00004173"/>
    </source>
</evidence>
<dbReference type="EMBL" id="SELW01000533">
    <property type="protein sequence ID" value="TID23183.1"/>
    <property type="molecule type" value="Genomic_DNA"/>
</dbReference>
<dbReference type="STRING" id="52247.A0A4T0WZ84"/>
<evidence type="ECO:0000313" key="13">
    <source>
        <dbReference type="Proteomes" id="UP000307173"/>
    </source>
</evidence>
<proteinExistence type="predicted"/>
<keyword evidence="3" id="KW-0479">Metal-binding</keyword>
<comment type="caution">
    <text evidence="12">The sequence shown here is derived from an EMBL/GenBank/DDBJ whole genome shotgun (WGS) entry which is preliminary data.</text>
</comment>
<dbReference type="PANTHER" id="PTHR11624">
    <property type="entry name" value="DEHYDROGENASE RELATED"/>
    <property type="match status" value="1"/>
</dbReference>
<feature type="domain" description="Transketolase-like pyrimidine-binding" evidence="11">
    <location>
        <begin position="32"/>
        <end position="207"/>
    </location>
</feature>
<accession>A0A4T0WZ84</accession>
<evidence type="ECO:0000256" key="4">
    <source>
        <dbReference type="ARBA" id="ARBA00022946"/>
    </source>
</evidence>
<keyword evidence="9 10" id="KW-0670">Pyruvate</keyword>
<dbReference type="SUPFAM" id="SSF52922">
    <property type="entry name" value="TK C-terminal domain-like"/>
    <property type="match status" value="1"/>
</dbReference>
<dbReference type="NCBIfam" id="NF008854">
    <property type="entry name" value="PRK11892.1"/>
    <property type="match status" value="1"/>
</dbReference>
<dbReference type="Gene3D" id="3.40.50.920">
    <property type="match status" value="1"/>
</dbReference>
<evidence type="ECO:0000259" key="11">
    <source>
        <dbReference type="SMART" id="SM00861"/>
    </source>
</evidence>
<dbReference type="InterPro" id="IPR033248">
    <property type="entry name" value="Transketolase_C"/>
</dbReference>
<dbReference type="FunFam" id="3.40.50.920:FF:000001">
    <property type="entry name" value="Pyruvate dehydrogenase E1 beta subunit"/>
    <property type="match status" value="1"/>
</dbReference>
<sequence length="363" mass="39862">MFVRSTTFKRSFHISSFVKHELTKIENGVQTMTVRDALNLAMQEELDRDPDVFLMGEEVAQYNGAYKISRGLLDKFGPKRIVDTPITEMGFTGICVGAAFSGLKPICEFMTFNFAMQSIDQIINSAAKTLYMSGGKMPCNITFRGPNGAAAGVAAQHSQDYAAWYSSIPGLKVVSPYSAEDAKGLLKAAIRDPNPVIFLENELLYGQSFPVTDDVLSPDFILPIGKAKIEREGKHVSVISYTRNLNFCLEAADVVKEKYGIDVEVINLRSIKPLDVETIVNSIKKTNHAITVEAGFPQSGVGSEVCAQVMESEAFDYLDAPIERITGCEVPTPYAKELEDFAFPDTPTVVRGIEKVLSLGEWA</sequence>